<dbReference type="EMBL" id="CP104215">
    <property type="protein sequence ID" value="UWX74913.1"/>
    <property type="molecule type" value="Genomic_DNA"/>
</dbReference>
<evidence type="ECO:0000313" key="2">
    <source>
        <dbReference type="Proteomes" id="UP001059745"/>
    </source>
</evidence>
<organism evidence="1 2">
    <name type="scientific">Burkholderia gladioli</name>
    <name type="common">Pseudomonas marginata</name>
    <name type="synonym">Phytomonas marginata</name>
    <dbReference type="NCBI Taxonomy" id="28095"/>
    <lineage>
        <taxon>Bacteria</taxon>
        <taxon>Pseudomonadati</taxon>
        <taxon>Pseudomonadota</taxon>
        <taxon>Betaproteobacteria</taxon>
        <taxon>Burkholderiales</taxon>
        <taxon>Burkholderiaceae</taxon>
        <taxon>Burkholderia</taxon>
    </lineage>
</organism>
<dbReference type="Proteomes" id="UP001059745">
    <property type="component" value="Chromosome 2"/>
</dbReference>
<dbReference type="RefSeq" id="WP_124083602.1">
    <property type="nucleotide sequence ID" value="NZ_CADEPX010000004.1"/>
</dbReference>
<reference evidence="1" key="1">
    <citation type="submission" date="2022-09" db="EMBL/GenBank/DDBJ databases">
        <title>Genomic of Burkholderia gladioli.</title>
        <authorList>
            <person name="Wu H."/>
        </authorList>
    </citation>
    <scope>NUCLEOTIDE SEQUENCE</scope>
    <source>
        <strain evidence="1">ZN-S4</strain>
    </source>
</reference>
<sequence length="73" mass="8559">MSRKVDNSFSTTEMDSEETMPYSVLRGALAGWRRIEPVEIEEAFLGLSQNYLAVWRLSNKFNRNLKKLDKCRM</sequence>
<dbReference type="AlphaFoldDB" id="A0AB38U4L2"/>
<name>A0AB38U4L2_BURGA</name>
<gene>
    <name evidence="1" type="ORF">NYZ96_25730</name>
</gene>
<protein>
    <submittedName>
        <fullName evidence="1">Uncharacterized protein</fullName>
    </submittedName>
</protein>
<evidence type="ECO:0000313" key="1">
    <source>
        <dbReference type="EMBL" id="UWX74913.1"/>
    </source>
</evidence>
<accession>A0AB38U4L2</accession>
<proteinExistence type="predicted"/>